<dbReference type="RefSeq" id="WP_045284502.1">
    <property type="nucleotide sequence ID" value="NZ_JZYX01000003.1"/>
</dbReference>
<dbReference type="OrthoDB" id="1550641at2"/>
<comment type="caution">
    <text evidence="1">The sequence shown here is derived from an EMBL/GenBank/DDBJ whole genome shotgun (WGS) entry which is preliminary data.</text>
</comment>
<accession>A0A0F1BDH7</accession>
<evidence type="ECO:0000313" key="1">
    <source>
        <dbReference type="EMBL" id="KJN32267.1"/>
    </source>
</evidence>
<protein>
    <submittedName>
        <fullName evidence="1">CRISPR-associated protein</fullName>
    </submittedName>
</protein>
<dbReference type="CDD" id="cd09736">
    <property type="entry name" value="Csy2_I-F"/>
    <property type="match status" value="1"/>
</dbReference>
<dbReference type="EMBL" id="JZYX01000003">
    <property type="protein sequence ID" value="KJN32267.1"/>
    <property type="molecule type" value="Genomic_DNA"/>
</dbReference>
<dbReference type="Pfam" id="PF09614">
    <property type="entry name" value="Cas_Csy2"/>
    <property type="match status" value="1"/>
</dbReference>
<reference evidence="1 2" key="1">
    <citation type="submission" date="2015-03" db="EMBL/GenBank/DDBJ databases">
        <authorList>
            <person name="McCorrison J."/>
            <person name="Sanka R."/>
            <person name="Adams M."/>
            <person name="Brinkac L."/>
            <person name="Nierman W."/>
            <person name="Sutton G."/>
            <person name="Nelson K."/>
            <person name="Kiedrowski L."/>
            <person name="Guerrero D."/>
            <person name="Bonomo R."/>
        </authorList>
    </citation>
    <scope>NUCLEOTIDE SEQUENCE [LARGE SCALE GENOMIC DNA]</scope>
    <source>
        <strain evidence="1 2">35699</strain>
    </source>
</reference>
<name>A0A0F1BDH7_9ENTR</name>
<dbReference type="NCBIfam" id="TIGR02565">
    <property type="entry name" value="cas_Csy2"/>
    <property type="match status" value="1"/>
</dbReference>
<proteinExistence type="predicted"/>
<evidence type="ECO:0000313" key="2">
    <source>
        <dbReference type="Proteomes" id="UP000033352"/>
    </source>
</evidence>
<organism evidence="1 2">
    <name type="scientific">Enterobacter sichuanensis</name>
    <dbReference type="NCBI Taxonomy" id="2071710"/>
    <lineage>
        <taxon>Bacteria</taxon>
        <taxon>Pseudomonadati</taxon>
        <taxon>Pseudomonadota</taxon>
        <taxon>Gammaproteobacteria</taxon>
        <taxon>Enterobacterales</taxon>
        <taxon>Enterobacteriaceae</taxon>
        <taxon>Enterobacter</taxon>
        <taxon>Enterobacter cloacae complex</taxon>
    </lineage>
</organism>
<dbReference type="InterPro" id="IPR013398">
    <property type="entry name" value="CRISPR-assoc_prot_Csy2"/>
</dbReference>
<sequence>MSSLILLRHIRVENANAVAGLTYGFPAITHFLGYAHALSRRLTETHGLQIEGCAVVNHKHQIHAHTSGRDYQFALTRNPLTRDAKTAAFNEEGRMHLTVSLLLECHGEIPNGEYGQRDLAEHLSQVCPTLRLAGGIIVDIAAISVMAMPASSKEMRRLQWQLMPGFVLRDRSAWLGEHHQWLLENTPNATLLDAWLDFAALKMQAETPEEGEIHEGESARWQYVPKPNPGYLVPVMIGYQRISPLYAPGVVANARDANTPFTFTEAVYGVGEWCGLHRIQSLEEIFWRYRTTETGYYCQGAGAPVTSDHVN</sequence>
<dbReference type="PATRIC" id="fig|1619248.3.peg.2185"/>
<dbReference type="Proteomes" id="UP000033352">
    <property type="component" value="Unassembled WGS sequence"/>
</dbReference>
<dbReference type="AlphaFoldDB" id="A0A0F1BDH7"/>
<gene>
    <name evidence="1" type="ORF">SS37_01560</name>
</gene>